<feature type="signal peptide" evidence="1">
    <location>
        <begin position="1"/>
        <end position="18"/>
    </location>
</feature>
<accession>A0A8S1EKK4</accession>
<feature type="chain" id="PRO_5035713413" evidence="1">
    <location>
        <begin position="19"/>
        <end position="196"/>
    </location>
</feature>
<name>A0A8S1EKK4_9PELO</name>
<dbReference type="Proteomes" id="UP000494206">
    <property type="component" value="Unassembled WGS sequence"/>
</dbReference>
<protein>
    <submittedName>
        <fullName evidence="2">Uncharacterized protein</fullName>
    </submittedName>
</protein>
<dbReference type="EMBL" id="CADEPM010000001">
    <property type="protein sequence ID" value="CAB3398317.1"/>
    <property type="molecule type" value="Genomic_DNA"/>
</dbReference>
<evidence type="ECO:0000313" key="2">
    <source>
        <dbReference type="EMBL" id="CAB3398317.1"/>
    </source>
</evidence>
<sequence>MSCVMLFALSCLIAAASASNCDSSQKPNTWANVAAEHVFFNAWQPSNDLPGFCVNNDFMTSMLNYSSHVSLKNSKAKKSQETITNKDIAKSNCGKSQKEVVWCVSHCQNKDLENTIISAAIVNGSLPLAIAEEVFLKIGSPKDVSIAAVQIDQSNPDVKVTYDYYDDFNFCSVNLKIKTSLAFPFTTLLTVQNVIV</sequence>
<dbReference type="AlphaFoldDB" id="A0A8S1EKK4"/>
<keyword evidence="1" id="KW-0732">Signal</keyword>
<comment type="caution">
    <text evidence="2">The sequence shown here is derived from an EMBL/GenBank/DDBJ whole genome shotgun (WGS) entry which is preliminary data.</text>
</comment>
<organism evidence="2 3">
    <name type="scientific">Caenorhabditis bovis</name>
    <dbReference type="NCBI Taxonomy" id="2654633"/>
    <lineage>
        <taxon>Eukaryota</taxon>
        <taxon>Metazoa</taxon>
        <taxon>Ecdysozoa</taxon>
        <taxon>Nematoda</taxon>
        <taxon>Chromadorea</taxon>
        <taxon>Rhabditida</taxon>
        <taxon>Rhabditina</taxon>
        <taxon>Rhabditomorpha</taxon>
        <taxon>Rhabditoidea</taxon>
        <taxon>Rhabditidae</taxon>
        <taxon>Peloderinae</taxon>
        <taxon>Caenorhabditis</taxon>
    </lineage>
</organism>
<proteinExistence type="predicted"/>
<evidence type="ECO:0000313" key="3">
    <source>
        <dbReference type="Proteomes" id="UP000494206"/>
    </source>
</evidence>
<dbReference type="OrthoDB" id="5796595at2759"/>
<reference evidence="2 3" key="1">
    <citation type="submission" date="2020-04" db="EMBL/GenBank/DDBJ databases">
        <authorList>
            <person name="Laetsch R D."/>
            <person name="Stevens L."/>
            <person name="Kumar S."/>
            <person name="Blaxter L. M."/>
        </authorList>
    </citation>
    <scope>NUCLEOTIDE SEQUENCE [LARGE SCALE GENOMIC DNA]</scope>
</reference>
<gene>
    <name evidence="2" type="ORF">CBOVIS_LOCUS1603</name>
</gene>
<evidence type="ECO:0000256" key="1">
    <source>
        <dbReference type="SAM" id="SignalP"/>
    </source>
</evidence>
<keyword evidence="3" id="KW-1185">Reference proteome</keyword>